<dbReference type="EMBL" id="JAHOPC010000001">
    <property type="protein sequence ID" value="MBU8864796.1"/>
    <property type="molecule type" value="Genomic_DNA"/>
</dbReference>
<organism evidence="10 11">
    <name type="scientific">Paenarthrobacter aromaticivorans</name>
    <dbReference type="NCBI Taxonomy" id="2849150"/>
    <lineage>
        <taxon>Bacteria</taxon>
        <taxon>Bacillati</taxon>
        <taxon>Actinomycetota</taxon>
        <taxon>Actinomycetes</taxon>
        <taxon>Micrococcales</taxon>
        <taxon>Micrococcaceae</taxon>
        <taxon>Paenarthrobacter</taxon>
    </lineage>
</organism>
<keyword evidence="4" id="KW-0677">Repeat</keyword>
<dbReference type="CDD" id="cd03215">
    <property type="entry name" value="ABC_Carb_Monos_II"/>
    <property type="match status" value="1"/>
</dbReference>
<keyword evidence="5" id="KW-0547">Nucleotide-binding</keyword>
<sequence>MAGEHNQAVVARLRGVTKSFAGNTVVRDVDLDFRAGEVHILAGENGAGKSTLTKLLAGIHQPDHGSVEIFGESGPFDVKSARAAGVTIVHQELLIAPNLSVADNLAMGQENRNRFGGLDRGATKSNAREQLAYIGASFPVTAKAGNLTVADHQQIEIARALAQRPKILILDEPTSALSSAETKRLLRIVGELRAAGTSIIYITHRMDEIDAIADTVSIMRDGSLVETLPKAMASPDAIVLRMVGRKIESLFTADRPTPGPDVLEVEQLTDGKNIGPIDLKVRAGEVVGIGGLIGSGRSEFVRLIFGADRASSGTVRVDGVPADVSHPAAAIRAGIALVPESRKTEGLIVDQSITSNVVLASLRHVRRAGWVRPSAVRKVAAKAKEQFGIKSASLKQEIRTLSGGNQQKVLLAKWLETRPKVLILDEPTRGVDVGAKAEIYQVINACAQAGVAVLVISSELPELIGLSSRVHVMREGRLVAELDAEGLTEEAIMNHAFGIPETSTSHTPGDVHHGQ</sequence>
<evidence type="ECO:0000313" key="11">
    <source>
        <dbReference type="Proteomes" id="UP000824166"/>
    </source>
</evidence>
<gene>
    <name evidence="10" type="ORF">KSW38_00605</name>
</gene>
<keyword evidence="1" id="KW-0813">Transport</keyword>
<proteinExistence type="predicted"/>
<accession>A0ABS6HZ78</accession>
<feature type="domain" description="ABC transporter" evidence="9">
    <location>
        <begin position="257"/>
        <end position="500"/>
    </location>
</feature>
<keyword evidence="8" id="KW-0472">Membrane</keyword>
<reference evidence="10 11" key="1">
    <citation type="submission" date="2021-06" db="EMBL/GenBank/DDBJ databases">
        <authorList>
            <person name="Jeong J.W."/>
        </authorList>
    </citation>
    <scope>NUCLEOTIDE SEQUENCE [LARGE SCALE GENOMIC DNA]</scope>
    <source>
        <strain evidence="10 11">MMS21-TAE1-1</strain>
    </source>
</reference>
<dbReference type="InterPro" id="IPR003439">
    <property type="entry name" value="ABC_transporter-like_ATP-bd"/>
</dbReference>
<evidence type="ECO:0000256" key="7">
    <source>
        <dbReference type="ARBA" id="ARBA00022967"/>
    </source>
</evidence>
<feature type="domain" description="ABC transporter" evidence="9">
    <location>
        <begin position="11"/>
        <end position="246"/>
    </location>
</feature>
<dbReference type="PROSITE" id="PS00211">
    <property type="entry name" value="ABC_TRANSPORTER_1"/>
    <property type="match status" value="1"/>
</dbReference>
<keyword evidence="11" id="KW-1185">Reference proteome</keyword>
<keyword evidence="7" id="KW-1278">Translocase</keyword>
<protein>
    <submittedName>
        <fullName evidence="10">Sugar ABC transporter ATP-binding protein</fullName>
    </submittedName>
</protein>
<keyword evidence="3" id="KW-0762">Sugar transport</keyword>
<dbReference type="InterPro" id="IPR050107">
    <property type="entry name" value="ABC_carbohydrate_import_ATPase"/>
</dbReference>
<dbReference type="PROSITE" id="PS50893">
    <property type="entry name" value="ABC_TRANSPORTER_2"/>
    <property type="match status" value="2"/>
</dbReference>
<comment type="caution">
    <text evidence="10">The sequence shown here is derived from an EMBL/GenBank/DDBJ whole genome shotgun (WGS) entry which is preliminary data.</text>
</comment>
<evidence type="ECO:0000313" key="10">
    <source>
        <dbReference type="EMBL" id="MBU8864796.1"/>
    </source>
</evidence>
<dbReference type="PANTHER" id="PTHR43790">
    <property type="entry name" value="CARBOHYDRATE TRANSPORT ATP-BINDING PROTEIN MG119-RELATED"/>
    <property type="match status" value="1"/>
</dbReference>
<dbReference type="Pfam" id="PF00005">
    <property type="entry name" value="ABC_tran"/>
    <property type="match status" value="2"/>
</dbReference>
<evidence type="ECO:0000256" key="4">
    <source>
        <dbReference type="ARBA" id="ARBA00022737"/>
    </source>
</evidence>
<dbReference type="Proteomes" id="UP000824166">
    <property type="component" value="Unassembled WGS sequence"/>
</dbReference>
<dbReference type="CDD" id="cd03216">
    <property type="entry name" value="ABC_Carb_Monos_I"/>
    <property type="match status" value="1"/>
</dbReference>
<evidence type="ECO:0000256" key="1">
    <source>
        <dbReference type="ARBA" id="ARBA00022448"/>
    </source>
</evidence>
<evidence type="ECO:0000259" key="9">
    <source>
        <dbReference type="PROSITE" id="PS50893"/>
    </source>
</evidence>
<dbReference type="GO" id="GO:0005524">
    <property type="term" value="F:ATP binding"/>
    <property type="evidence" value="ECO:0007669"/>
    <property type="project" value="UniProtKB-KW"/>
</dbReference>
<keyword evidence="6 10" id="KW-0067">ATP-binding</keyword>
<evidence type="ECO:0000256" key="6">
    <source>
        <dbReference type="ARBA" id="ARBA00022840"/>
    </source>
</evidence>
<name>A0ABS6HZ78_9MICC</name>
<evidence type="ECO:0000256" key="8">
    <source>
        <dbReference type="ARBA" id="ARBA00023136"/>
    </source>
</evidence>
<dbReference type="RefSeq" id="WP_216921459.1">
    <property type="nucleotide sequence ID" value="NZ_JAHOPC010000001.1"/>
</dbReference>
<keyword evidence="2" id="KW-1003">Cell membrane</keyword>
<dbReference type="InterPro" id="IPR003593">
    <property type="entry name" value="AAA+_ATPase"/>
</dbReference>
<evidence type="ECO:0000256" key="2">
    <source>
        <dbReference type="ARBA" id="ARBA00022475"/>
    </source>
</evidence>
<evidence type="ECO:0000256" key="5">
    <source>
        <dbReference type="ARBA" id="ARBA00022741"/>
    </source>
</evidence>
<dbReference type="PANTHER" id="PTHR43790:SF3">
    <property type="entry name" value="D-ALLOSE IMPORT ATP-BINDING PROTEIN ALSA-RELATED"/>
    <property type="match status" value="1"/>
</dbReference>
<evidence type="ECO:0000256" key="3">
    <source>
        <dbReference type="ARBA" id="ARBA00022597"/>
    </source>
</evidence>
<dbReference type="InterPro" id="IPR017871">
    <property type="entry name" value="ABC_transporter-like_CS"/>
</dbReference>
<dbReference type="SMART" id="SM00382">
    <property type="entry name" value="AAA"/>
    <property type="match status" value="2"/>
</dbReference>